<dbReference type="AlphaFoldDB" id="A0A2B7YN07"/>
<dbReference type="Proteomes" id="UP000224634">
    <property type="component" value="Unassembled WGS sequence"/>
</dbReference>
<dbReference type="GO" id="GO:0044283">
    <property type="term" value="P:small molecule biosynthetic process"/>
    <property type="evidence" value="ECO:0007669"/>
    <property type="project" value="UniProtKB-ARBA"/>
</dbReference>
<dbReference type="InterPro" id="IPR026992">
    <property type="entry name" value="DIOX_N"/>
</dbReference>
<dbReference type="PANTHER" id="PTHR47990">
    <property type="entry name" value="2-OXOGLUTARATE (2OG) AND FE(II)-DEPENDENT OXYGENASE SUPERFAMILY PROTEIN-RELATED"/>
    <property type="match status" value="1"/>
</dbReference>
<dbReference type="Pfam" id="PF14226">
    <property type="entry name" value="DIOX_N"/>
    <property type="match status" value="1"/>
</dbReference>
<evidence type="ECO:0000313" key="6">
    <source>
        <dbReference type="Proteomes" id="UP000224634"/>
    </source>
</evidence>
<dbReference type="InterPro" id="IPR005123">
    <property type="entry name" value="Oxoglu/Fe-dep_dioxygenase_dom"/>
</dbReference>
<dbReference type="GO" id="GO:0016491">
    <property type="term" value="F:oxidoreductase activity"/>
    <property type="evidence" value="ECO:0007669"/>
    <property type="project" value="UniProtKB-KW"/>
</dbReference>
<dbReference type="InterPro" id="IPR050231">
    <property type="entry name" value="Iron_ascorbate_oxido_reductase"/>
</dbReference>
<keyword evidence="2" id="KW-0408">Iron</keyword>
<proteinExistence type="inferred from homology"/>
<dbReference type="STRING" id="1447883.A0A2B7YN07"/>
<feature type="domain" description="Fe2OG dioxygenase" evidence="4">
    <location>
        <begin position="216"/>
        <end position="359"/>
    </location>
</feature>
<dbReference type="GO" id="GO:0046872">
    <property type="term" value="F:metal ion binding"/>
    <property type="evidence" value="ECO:0007669"/>
    <property type="project" value="UniProtKB-KW"/>
</dbReference>
<dbReference type="EMBL" id="PDNA01000030">
    <property type="protein sequence ID" value="PGH22996.1"/>
    <property type="molecule type" value="Genomic_DNA"/>
</dbReference>
<feature type="region of interest" description="Disordered" evidence="3">
    <location>
        <begin position="269"/>
        <end position="297"/>
    </location>
</feature>
<reference evidence="5 6" key="1">
    <citation type="submission" date="2017-10" db="EMBL/GenBank/DDBJ databases">
        <title>Comparative genomics in systemic dimorphic fungi from Ajellomycetaceae.</title>
        <authorList>
            <person name="Munoz J.F."/>
            <person name="Mcewen J.G."/>
            <person name="Clay O.K."/>
            <person name="Cuomo C.A."/>
        </authorList>
    </citation>
    <scope>NUCLEOTIDE SEQUENCE [LARGE SCALE GENOMIC DNA]</scope>
    <source>
        <strain evidence="5 6">UAMH7299</strain>
    </source>
</reference>
<evidence type="ECO:0000256" key="3">
    <source>
        <dbReference type="SAM" id="MobiDB-lite"/>
    </source>
</evidence>
<accession>A0A2B7YN07</accession>
<protein>
    <recommendedName>
        <fullName evidence="4">Fe2OG dioxygenase domain-containing protein</fullName>
    </recommendedName>
</protein>
<dbReference type="PROSITE" id="PS51471">
    <property type="entry name" value="FE2OG_OXY"/>
    <property type="match status" value="1"/>
</dbReference>
<gene>
    <name evidence="5" type="ORF">AJ80_02911</name>
</gene>
<comment type="similarity">
    <text evidence="1 2">Belongs to the iron/ascorbate-dependent oxidoreductase family.</text>
</comment>
<feature type="compositionally biased region" description="Low complexity" evidence="3">
    <location>
        <begin position="9"/>
        <end position="20"/>
    </location>
</feature>
<comment type="caution">
    <text evidence="5">The sequence shown here is derived from an EMBL/GenBank/DDBJ whole genome shotgun (WGS) entry which is preliminary data.</text>
</comment>
<name>A0A2B7YN07_POLH7</name>
<evidence type="ECO:0000313" key="5">
    <source>
        <dbReference type="EMBL" id="PGH22996.1"/>
    </source>
</evidence>
<dbReference type="SUPFAM" id="SSF51197">
    <property type="entry name" value="Clavaminate synthase-like"/>
    <property type="match status" value="1"/>
</dbReference>
<keyword evidence="2" id="KW-0479">Metal-binding</keyword>
<feature type="region of interest" description="Disordered" evidence="3">
    <location>
        <begin position="1"/>
        <end position="31"/>
    </location>
</feature>
<evidence type="ECO:0000256" key="1">
    <source>
        <dbReference type="ARBA" id="ARBA00008056"/>
    </source>
</evidence>
<dbReference type="OrthoDB" id="288590at2759"/>
<dbReference type="Pfam" id="PF03171">
    <property type="entry name" value="2OG-FeII_Oxy"/>
    <property type="match status" value="1"/>
</dbReference>
<keyword evidence="2" id="KW-0560">Oxidoreductase</keyword>
<evidence type="ECO:0000259" key="4">
    <source>
        <dbReference type="PROSITE" id="PS51471"/>
    </source>
</evidence>
<dbReference type="Gene3D" id="2.60.120.330">
    <property type="entry name" value="B-lactam Antibiotic, Isopenicillin N Synthase, Chain"/>
    <property type="match status" value="1"/>
</dbReference>
<dbReference type="InterPro" id="IPR027443">
    <property type="entry name" value="IPNS-like_sf"/>
</dbReference>
<dbReference type="InterPro" id="IPR044861">
    <property type="entry name" value="IPNS-like_FE2OG_OXY"/>
</dbReference>
<evidence type="ECO:0000256" key="2">
    <source>
        <dbReference type="RuleBase" id="RU003682"/>
    </source>
</evidence>
<feature type="compositionally biased region" description="Acidic residues" evidence="3">
    <location>
        <begin position="279"/>
        <end position="291"/>
    </location>
</feature>
<sequence>MNNYDGRDGGYNNENNFTNNKMGEAADAPPSSNPLAHISLKKLLQNDATECQRLFAAVRDVGFFYLDLRDAELGEQALADAESMFSVGRDFFYLPEEEKEKYDMNKFGGHFGYKGYLNRTLDVKEFYAVSKDDILSVPPPTPTTTDPGEDSPLSYQKRILQPTPITAARSLIASHIHNSHSIISILLGHLTQLLHLPSGTLEGVHRLHARSGDQVRWIKIQANTTPTTPPSTPAAEHIVLDEHCDSNSLTLLFNHSGGLQVRIPRPQTRYDAGTSESDSLADFDAGSEEPDDNRRDEAGASRWVCAAPVPGHCAILVGEQMANLLHGHLRSSVHRVCLPTPEPSTGSSTRYSLVYFCRLEDDVVLKQLAGMTVIPFAPEILTDNDVLPQQVHGKRSLLQWARNKRLLGRSLDGK</sequence>
<organism evidence="5 6">
    <name type="scientific">Polytolypa hystricis (strain UAMH7299)</name>
    <dbReference type="NCBI Taxonomy" id="1447883"/>
    <lineage>
        <taxon>Eukaryota</taxon>
        <taxon>Fungi</taxon>
        <taxon>Dikarya</taxon>
        <taxon>Ascomycota</taxon>
        <taxon>Pezizomycotina</taxon>
        <taxon>Eurotiomycetes</taxon>
        <taxon>Eurotiomycetidae</taxon>
        <taxon>Onygenales</taxon>
        <taxon>Onygenales incertae sedis</taxon>
        <taxon>Polytolypa</taxon>
    </lineage>
</organism>
<keyword evidence="6" id="KW-1185">Reference proteome</keyword>